<comment type="caution">
    <text evidence="1">The sequence shown here is derived from an EMBL/GenBank/DDBJ whole genome shotgun (WGS) entry which is preliminary data.</text>
</comment>
<dbReference type="EMBL" id="CM023478">
    <property type="protein sequence ID" value="KAH7933338.1"/>
    <property type="molecule type" value="Genomic_DNA"/>
</dbReference>
<dbReference type="Proteomes" id="UP000821865">
    <property type="component" value="Chromosome 9"/>
</dbReference>
<name>A0ACB8C3C2_DERSI</name>
<sequence>MGDFEVQVCLKDGGPGREFTMGVDVLRASSSYLRDLLYEMPGPANMRLQIDGISVLAFEGLKAYLRNSGPVVTCQNVTDLYSCAYKLRLRPLTNRCLQYLAQAGPVGRQLVVLQHASRLKLPAEQQAAFQFVAENFDDAVRHVSVALVSTRQYLELEWNTVKSLLCADVLGTSSETKVLVAALSWLEYDYQNRQPFEDSVLACVRFGLLPESVLISCFEAPPVGRMALSGRPVRMQLMEAAFSHYVRIRGRPDLAVEARKRTFSGAEPAGLSEVESSGAVSPVSGASASVGSPGVSAPLQASILIQAYFRTAFT</sequence>
<accession>A0ACB8C3C2</accession>
<reference evidence="1" key="1">
    <citation type="submission" date="2020-05" db="EMBL/GenBank/DDBJ databases">
        <title>Large-scale comparative analyses of tick genomes elucidate their genetic diversity and vector capacities.</title>
        <authorList>
            <person name="Jia N."/>
            <person name="Wang J."/>
            <person name="Shi W."/>
            <person name="Du L."/>
            <person name="Sun Y."/>
            <person name="Zhan W."/>
            <person name="Jiang J."/>
            <person name="Wang Q."/>
            <person name="Zhang B."/>
            <person name="Ji P."/>
            <person name="Sakyi L.B."/>
            <person name="Cui X."/>
            <person name="Yuan T."/>
            <person name="Jiang B."/>
            <person name="Yang W."/>
            <person name="Lam T.T.-Y."/>
            <person name="Chang Q."/>
            <person name="Ding S."/>
            <person name="Wang X."/>
            <person name="Zhu J."/>
            <person name="Ruan X."/>
            <person name="Zhao L."/>
            <person name="Wei J."/>
            <person name="Que T."/>
            <person name="Du C."/>
            <person name="Cheng J."/>
            <person name="Dai P."/>
            <person name="Han X."/>
            <person name="Huang E."/>
            <person name="Gao Y."/>
            <person name="Liu J."/>
            <person name="Shao H."/>
            <person name="Ye R."/>
            <person name="Li L."/>
            <person name="Wei W."/>
            <person name="Wang X."/>
            <person name="Wang C."/>
            <person name="Yang T."/>
            <person name="Huo Q."/>
            <person name="Li W."/>
            <person name="Guo W."/>
            <person name="Chen H."/>
            <person name="Zhou L."/>
            <person name="Ni X."/>
            <person name="Tian J."/>
            <person name="Zhou Y."/>
            <person name="Sheng Y."/>
            <person name="Liu T."/>
            <person name="Pan Y."/>
            <person name="Xia L."/>
            <person name="Li J."/>
            <person name="Zhao F."/>
            <person name="Cao W."/>
        </authorList>
    </citation>
    <scope>NUCLEOTIDE SEQUENCE</scope>
    <source>
        <strain evidence="1">Dsil-2018</strain>
    </source>
</reference>
<organism evidence="1 2">
    <name type="scientific">Dermacentor silvarum</name>
    <name type="common">Tick</name>
    <dbReference type="NCBI Taxonomy" id="543639"/>
    <lineage>
        <taxon>Eukaryota</taxon>
        <taxon>Metazoa</taxon>
        <taxon>Ecdysozoa</taxon>
        <taxon>Arthropoda</taxon>
        <taxon>Chelicerata</taxon>
        <taxon>Arachnida</taxon>
        <taxon>Acari</taxon>
        <taxon>Parasitiformes</taxon>
        <taxon>Ixodida</taxon>
        <taxon>Ixodoidea</taxon>
        <taxon>Ixodidae</taxon>
        <taxon>Rhipicephalinae</taxon>
        <taxon>Dermacentor</taxon>
    </lineage>
</organism>
<evidence type="ECO:0000313" key="1">
    <source>
        <dbReference type="EMBL" id="KAH7933338.1"/>
    </source>
</evidence>
<evidence type="ECO:0000313" key="2">
    <source>
        <dbReference type="Proteomes" id="UP000821865"/>
    </source>
</evidence>
<gene>
    <name evidence="1" type="ORF">HPB49_011625</name>
</gene>
<keyword evidence="2" id="KW-1185">Reference proteome</keyword>
<proteinExistence type="predicted"/>
<protein>
    <submittedName>
        <fullName evidence="1">Uncharacterized protein</fullName>
    </submittedName>
</protein>